<keyword evidence="1" id="KW-0175">Coiled coil</keyword>
<name>A0A0A1TWI2_ENTIV</name>
<sequence length="385" mass="44034">MDNLVNLLQGNSNEALDKFAKLEARLDDQEAQIKQLRYENCQLHHIVYSLIKTRQSEVEDFVEGDVSSEPIEKLISSPNSTLARFGVSAMNSIISSRNPSKVLQPISPDALLDFSMKYQKDEEKVEMFNVISKTSHLENSVELCDVIMKEVGECSETLENIALDAFSRMERVYDNVELVRRVCECAIQVPCDDVQKKLRVSYLVLRYAQMKKYEINSTIIKTGVFEYVCDDYVDLKKCGVLGIFLLAMEMVFTDETAIDEVQFNLTKALIQSPLWHEDLLGEKWQETNKFNPFHLMRELCSSMIQRSMIFKMDLEEDIFEAIDVDNIEAIKILILLGKVCANETVNYIRAVKDAMADHLDDTEYQRIASQFIFSAVVGNAACFSK</sequence>
<reference evidence="2 3" key="1">
    <citation type="submission" date="2012-10" db="EMBL/GenBank/DDBJ databases">
        <authorList>
            <person name="Zafar N."/>
            <person name="Inman J."/>
            <person name="Hall N."/>
            <person name="Lorenzi H."/>
            <person name="Caler E."/>
        </authorList>
    </citation>
    <scope>NUCLEOTIDE SEQUENCE [LARGE SCALE GENOMIC DNA]</scope>
    <source>
        <strain evidence="2 3">IP1</strain>
    </source>
</reference>
<gene>
    <name evidence="2" type="ORF">EIN_407310</name>
</gene>
<accession>A0A0A1TWI2</accession>
<keyword evidence="3" id="KW-1185">Reference proteome</keyword>
<dbReference type="KEGG" id="eiv:EIN_407310"/>
<feature type="coiled-coil region" evidence="1">
    <location>
        <begin position="12"/>
        <end position="39"/>
    </location>
</feature>
<proteinExistence type="predicted"/>
<dbReference type="RefSeq" id="XP_004184898.1">
    <property type="nucleotide sequence ID" value="XM_004184850.1"/>
</dbReference>
<evidence type="ECO:0000313" key="3">
    <source>
        <dbReference type="Proteomes" id="UP000014680"/>
    </source>
</evidence>
<dbReference type="Proteomes" id="UP000014680">
    <property type="component" value="Unassembled WGS sequence"/>
</dbReference>
<protein>
    <submittedName>
        <fullName evidence="2">Uncharacterized protein</fullName>
    </submittedName>
</protein>
<dbReference type="OrthoDB" id="27308at2759"/>
<dbReference type="EMBL" id="KB207048">
    <property type="protein sequence ID" value="ELP85552.1"/>
    <property type="molecule type" value="Genomic_DNA"/>
</dbReference>
<dbReference type="VEuPathDB" id="AmoebaDB:EIN_407310"/>
<dbReference type="OMA" id="IATHLLC"/>
<organism evidence="2 3">
    <name type="scientific">Entamoeba invadens IP1</name>
    <dbReference type="NCBI Taxonomy" id="370355"/>
    <lineage>
        <taxon>Eukaryota</taxon>
        <taxon>Amoebozoa</taxon>
        <taxon>Evosea</taxon>
        <taxon>Archamoebae</taxon>
        <taxon>Mastigamoebida</taxon>
        <taxon>Entamoebidae</taxon>
        <taxon>Entamoeba</taxon>
    </lineage>
</organism>
<evidence type="ECO:0000313" key="2">
    <source>
        <dbReference type="EMBL" id="ELP85552.1"/>
    </source>
</evidence>
<dbReference type="AlphaFoldDB" id="A0A0A1TWI2"/>
<evidence type="ECO:0000256" key="1">
    <source>
        <dbReference type="SAM" id="Coils"/>
    </source>
</evidence>
<dbReference type="GeneID" id="14884554"/>